<protein>
    <submittedName>
        <fullName evidence="2">Uncharacterized protein</fullName>
    </submittedName>
</protein>
<comment type="caution">
    <text evidence="2">The sequence shown here is derived from an EMBL/GenBank/DDBJ whole genome shotgun (WGS) entry which is preliminary data.</text>
</comment>
<organism evidence="2 3">
    <name type="scientific">Prymnesium parvum</name>
    <name type="common">Toxic golden alga</name>
    <dbReference type="NCBI Taxonomy" id="97485"/>
    <lineage>
        <taxon>Eukaryota</taxon>
        <taxon>Haptista</taxon>
        <taxon>Haptophyta</taxon>
        <taxon>Prymnesiophyceae</taxon>
        <taxon>Prymnesiales</taxon>
        <taxon>Prymnesiaceae</taxon>
        <taxon>Prymnesium</taxon>
    </lineage>
</organism>
<name>A0AB34IHQ0_PRYPA</name>
<dbReference type="Proteomes" id="UP001515480">
    <property type="component" value="Unassembled WGS sequence"/>
</dbReference>
<proteinExistence type="predicted"/>
<gene>
    <name evidence="2" type="ORF">AB1Y20_011536</name>
</gene>
<dbReference type="EMBL" id="JBGBPQ010000025">
    <property type="protein sequence ID" value="KAL1499328.1"/>
    <property type="molecule type" value="Genomic_DNA"/>
</dbReference>
<feature type="region of interest" description="Disordered" evidence="1">
    <location>
        <begin position="44"/>
        <end position="103"/>
    </location>
</feature>
<evidence type="ECO:0000256" key="1">
    <source>
        <dbReference type="SAM" id="MobiDB-lite"/>
    </source>
</evidence>
<evidence type="ECO:0000313" key="3">
    <source>
        <dbReference type="Proteomes" id="UP001515480"/>
    </source>
</evidence>
<dbReference type="AlphaFoldDB" id="A0AB34IHQ0"/>
<feature type="region of interest" description="Disordered" evidence="1">
    <location>
        <begin position="1"/>
        <end position="32"/>
    </location>
</feature>
<accession>A0AB34IHQ0</accession>
<feature type="compositionally biased region" description="Pro residues" evidence="1">
    <location>
        <begin position="75"/>
        <end position="89"/>
    </location>
</feature>
<sequence>MYLPPDDDDDGASPSVGAPATAPARSRPLRSVLPLPAYLDLPATRYKCGSAPSPQRTSPYSSSLVDGSRASWHPVPLPSPAPPCVPPTPSSTAPLRFRRPRSS</sequence>
<feature type="compositionally biased region" description="Polar residues" evidence="1">
    <location>
        <begin position="52"/>
        <end position="65"/>
    </location>
</feature>
<keyword evidence="3" id="KW-1185">Reference proteome</keyword>
<reference evidence="2 3" key="1">
    <citation type="journal article" date="2024" name="Science">
        <title>Giant polyketide synthase enzymes in the biosynthesis of giant marine polyether toxins.</title>
        <authorList>
            <person name="Fallon T.R."/>
            <person name="Shende V.V."/>
            <person name="Wierzbicki I.H."/>
            <person name="Pendleton A.L."/>
            <person name="Watervoot N.F."/>
            <person name="Auber R.P."/>
            <person name="Gonzalez D.J."/>
            <person name="Wisecaver J.H."/>
            <person name="Moore B.S."/>
        </authorList>
    </citation>
    <scope>NUCLEOTIDE SEQUENCE [LARGE SCALE GENOMIC DNA]</scope>
    <source>
        <strain evidence="2 3">12B1</strain>
    </source>
</reference>
<evidence type="ECO:0000313" key="2">
    <source>
        <dbReference type="EMBL" id="KAL1499328.1"/>
    </source>
</evidence>
<feature type="compositionally biased region" description="Acidic residues" evidence="1">
    <location>
        <begin position="1"/>
        <end position="11"/>
    </location>
</feature>